<dbReference type="EMBL" id="NBNE01001446">
    <property type="protein sequence ID" value="OWZ13984.1"/>
    <property type="molecule type" value="Genomic_DNA"/>
</dbReference>
<organism evidence="1 2">
    <name type="scientific">Phytophthora megakarya</name>
    <dbReference type="NCBI Taxonomy" id="4795"/>
    <lineage>
        <taxon>Eukaryota</taxon>
        <taxon>Sar</taxon>
        <taxon>Stramenopiles</taxon>
        <taxon>Oomycota</taxon>
        <taxon>Peronosporomycetes</taxon>
        <taxon>Peronosporales</taxon>
        <taxon>Peronosporaceae</taxon>
        <taxon>Phytophthora</taxon>
    </lineage>
</organism>
<evidence type="ECO:0000313" key="1">
    <source>
        <dbReference type="EMBL" id="OWZ13984.1"/>
    </source>
</evidence>
<keyword evidence="2" id="KW-1185">Reference proteome</keyword>
<dbReference type="Proteomes" id="UP000198211">
    <property type="component" value="Unassembled WGS sequence"/>
</dbReference>
<name>A0A225W9A8_9STRA</name>
<proteinExistence type="predicted"/>
<evidence type="ECO:0000313" key="2">
    <source>
        <dbReference type="Proteomes" id="UP000198211"/>
    </source>
</evidence>
<comment type="caution">
    <text evidence="1">The sequence shown here is derived from an EMBL/GenBank/DDBJ whole genome shotgun (WGS) entry which is preliminary data.</text>
</comment>
<accession>A0A225W9A8</accession>
<protein>
    <submittedName>
        <fullName evidence="1">Uncharacterized protein</fullName>
    </submittedName>
</protein>
<gene>
    <name evidence="1" type="ORF">PHMEG_00012606</name>
</gene>
<reference evidence="2" key="1">
    <citation type="submission" date="2017-03" db="EMBL/GenBank/DDBJ databases">
        <title>Phytopthora megakarya and P. palmivora, two closely related causual agents of cacao black pod achieved similar genome size and gene model numbers by different mechanisms.</title>
        <authorList>
            <person name="Ali S."/>
            <person name="Shao J."/>
            <person name="Larry D.J."/>
            <person name="Kronmiller B."/>
            <person name="Shen D."/>
            <person name="Strem M.D."/>
            <person name="Melnick R.L."/>
            <person name="Guiltinan M.J."/>
            <person name="Tyler B.M."/>
            <person name="Meinhardt L.W."/>
            <person name="Bailey B.A."/>
        </authorList>
    </citation>
    <scope>NUCLEOTIDE SEQUENCE [LARGE SCALE GENOMIC DNA]</scope>
    <source>
        <strain evidence="2">zdho120</strain>
    </source>
</reference>
<dbReference type="AlphaFoldDB" id="A0A225W9A8"/>
<dbReference type="OrthoDB" id="129434at2759"/>
<sequence length="222" mass="25390">MIQTTLTKRLPIPSGFVYPARTSFVQALSPGLVTGANVLVLLATEPWLGLRRNRLTPLTLDHKLHRRPNNPLWRIAVSYAGLEEDNLIAYWELTHYLESTKAMLASDPDRFIYHQDRRQRRIRVGDCWRKLLGTCLPIMRTQWADIDLLLNPYFLHLPTPQDRPTDLITALFGCDQVDPGRNHFCDPGTAHPSLQIPRLANNFNPPAALLFVDRTSLRENPP</sequence>